<evidence type="ECO:0000313" key="2">
    <source>
        <dbReference type="Proteomes" id="UP000568839"/>
    </source>
</evidence>
<name>A0A841PX56_9BACL</name>
<reference evidence="1 2" key="1">
    <citation type="submission" date="2020-08" db="EMBL/GenBank/DDBJ databases">
        <title>Genomic Encyclopedia of Type Strains, Phase IV (KMG-IV): sequencing the most valuable type-strain genomes for metagenomic binning, comparative biology and taxonomic classification.</title>
        <authorList>
            <person name="Goeker M."/>
        </authorList>
    </citation>
    <scope>NUCLEOTIDE SEQUENCE [LARGE SCALE GENOMIC DNA]</scope>
    <source>
        <strain evidence="1 2">DSM 21769</strain>
    </source>
</reference>
<keyword evidence="2" id="KW-1185">Reference proteome</keyword>
<organism evidence="1 2">
    <name type="scientific">Geomicrobium halophilum</name>
    <dbReference type="NCBI Taxonomy" id="549000"/>
    <lineage>
        <taxon>Bacteria</taxon>
        <taxon>Bacillati</taxon>
        <taxon>Bacillota</taxon>
        <taxon>Bacilli</taxon>
        <taxon>Bacillales</taxon>
        <taxon>Geomicrobium</taxon>
    </lineage>
</organism>
<comment type="caution">
    <text evidence="1">The sequence shown here is derived from an EMBL/GenBank/DDBJ whole genome shotgun (WGS) entry which is preliminary data.</text>
</comment>
<proteinExistence type="predicted"/>
<dbReference type="AlphaFoldDB" id="A0A841PX56"/>
<protein>
    <submittedName>
        <fullName evidence="1">Uncharacterized protein</fullName>
    </submittedName>
</protein>
<evidence type="ECO:0000313" key="1">
    <source>
        <dbReference type="EMBL" id="MBB6448993.1"/>
    </source>
</evidence>
<accession>A0A841PX56</accession>
<dbReference type="Proteomes" id="UP000568839">
    <property type="component" value="Unassembled WGS sequence"/>
</dbReference>
<dbReference type="EMBL" id="JACHHJ010000001">
    <property type="protein sequence ID" value="MBB6448993.1"/>
    <property type="molecule type" value="Genomic_DNA"/>
</dbReference>
<sequence>MCFPRYGFIRAHTDCSPNFPNILLRYSPMFIITVKANVYFHQDVFFMTVM</sequence>
<gene>
    <name evidence="1" type="ORF">HNR44_000942</name>
</gene>